<protein>
    <submittedName>
        <fullName evidence="10">ABC transporter permease subunit</fullName>
    </submittedName>
</protein>
<gene>
    <name evidence="10" type="ORF">GNP93_12810</name>
</gene>
<dbReference type="PANTHER" id="PTHR30151:SF38">
    <property type="entry name" value="ALIPHATIC SULFONATES TRANSPORT PERMEASE PROTEIN SSUC-RELATED"/>
    <property type="match status" value="1"/>
</dbReference>
<dbReference type="Gene3D" id="1.10.3720.10">
    <property type="entry name" value="MetI-like"/>
    <property type="match status" value="1"/>
</dbReference>
<evidence type="ECO:0000259" key="9">
    <source>
        <dbReference type="PROSITE" id="PS50928"/>
    </source>
</evidence>
<evidence type="ECO:0000313" key="11">
    <source>
        <dbReference type="Proteomes" id="UP000450917"/>
    </source>
</evidence>
<dbReference type="AlphaFoldDB" id="A0A7X2ZAW3"/>
<dbReference type="Pfam" id="PF00528">
    <property type="entry name" value="BPD_transp_1"/>
    <property type="match status" value="1"/>
</dbReference>
<dbReference type="FunFam" id="1.10.3720.10:FF:000003">
    <property type="entry name" value="Aliphatic sulfonate ABC transporter permease"/>
    <property type="match status" value="1"/>
</dbReference>
<keyword evidence="2 7" id="KW-0813">Transport</keyword>
<evidence type="ECO:0000256" key="8">
    <source>
        <dbReference type="SAM" id="MobiDB-lite"/>
    </source>
</evidence>
<keyword evidence="3" id="KW-1003">Cell membrane</keyword>
<evidence type="ECO:0000313" key="10">
    <source>
        <dbReference type="EMBL" id="MUG71550.1"/>
    </source>
</evidence>
<dbReference type="PANTHER" id="PTHR30151">
    <property type="entry name" value="ALKANE SULFONATE ABC TRANSPORTER-RELATED, MEMBRANE SUBUNIT"/>
    <property type="match status" value="1"/>
</dbReference>
<feature type="transmembrane region" description="Helical" evidence="7">
    <location>
        <begin position="237"/>
        <end position="257"/>
    </location>
</feature>
<dbReference type="EMBL" id="WNZX01000009">
    <property type="protein sequence ID" value="MUG71550.1"/>
    <property type="molecule type" value="Genomic_DNA"/>
</dbReference>
<keyword evidence="6 7" id="KW-0472">Membrane</keyword>
<dbReference type="InterPro" id="IPR035906">
    <property type="entry name" value="MetI-like_sf"/>
</dbReference>
<feature type="transmembrane region" description="Helical" evidence="7">
    <location>
        <begin position="121"/>
        <end position="141"/>
    </location>
</feature>
<feature type="transmembrane region" description="Helical" evidence="7">
    <location>
        <begin position="30"/>
        <end position="50"/>
    </location>
</feature>
<evidence type="ECO:0000256" key="2">
    <source>
        <dbReference type="ARBA" id="ARBA00022448"/>
    </source>
</evidence>
<evidence type="ECO:0000256" key="6">
    <source>
        <dbReference type="ARBA" id="ARBA00023136"/>
    </source>
</evidence>
<accession>A0A7X2ZAW3</accession>
<dbReference type="GO" id="GO:0042918">
    <property type="term" value="P:alkanesulfonate transmembrane transport"/>
    <property type="evidence" value="ECO:0007669"/>
    <property type="project" value="UniProtKB-ARBA"/>
</dbReference>
<sequence>MAGTKSRPEKINPESGSSGTVRNKSLSASIIRGLSLPVLVIIIWQLAAYFEVVSSTILPSPIQIAKAFWELIVSGELISHLNVSLYRAFLGFLLGGSLGLLSGILAGLFRKFEETIDPSVQMLRTIPHLAITPLFILWFGIGETSKVLLIALGAYFPLYINTFTGIRGVDSKLFEVTKVLEFSKWKLVSKLIVPAALPNILLGLRLSIGVSWLGLVVAELMGSSEGVGYMINDARQFSQTAVVIVGILIFAIVGKLSDSFVRFLEKKLLKWRDSYSG</sequence>
<name>A0A7X2ZAW3_9BACL</name>
<keyword evidence="11" id="KW-1185">Reference proteome</keyword>
<feature type="region of interest" description="Disordered" evidence="8">
    <location>
        <begin position="1"/>
        <end position="21"/>
    </location>
</feature>
<keyword evidence="4 7" id="KW-0812">Transmembrane</keyword>
<feature type="transmembrane region" description="Helical" evidence="7">
    <location>
        <begin position="85"/>
        <end position="109"/>
    </location>
</feature>
<dbReference type="RefSeq" id="WP_127606345.1">
    <property type="nucleotide sequence ID" value="NZ_JARTHJ010000003.1"/>
</dbReference>
<feature type="compositionally biased region" description="Basic and acidic residues" evidence="8">
    <location>
        <begin position="1"/>
        <end position="12"/>
    </location>
</feature>
<feature type="transmembrane region" description="Helical" evidence="7">
    <location>
        <begin position="147"/>
        <end position="166"/>
    </location>
</feature>
<evidence type="ECO:0000256" key="1">
    <source>
        <dbReference type="ARBA" id="ARBA00004651"/>
    </source>
</evidence>
<proteinExistence type="inferred from homology"/>
<dbReference type="PROSITE" id="PS50928">
    <property type="entry name" value="ABC_TM1"/>
    <property type="match status" value="1"/>
</dbReference>
<reference evidence="10 11" key="1">
    <citation type="submission" date="2019-11" db="EMBL/GenBank/DDBJ databases">
        <title>Draft genome sequences of five Paenibacillus species of dairy origin.</title>
        <authorList>
            <person name="Olajide A.M."/>
            <person name="Chen S."/>
            <person name="Lapointe G."/>
        </authorList>
    </citation>
    <scope>NUCLEOTIDE SEQUENCE [LARGE SCALE GENOMIC DNA]</scope>
    <source>
        <strain evidence="10 11">2CS3</strain>
    </source>
</reference>
<organism evidence="10 11">
    <name type="scientific">Paenibacillus validus</name>
    <dbReference type="NCBI Taxonomy" id="44253"/>
    <lineage>
        <taxon>Bacteria</taxon>
        <taxon>Bacillati</taxon>
        <taxon>Bacillota</taxon>
        <taxon>Bacilli</taxon>
        <taxon>Bacillales</taxon>
        <taxon>Paenibacillaceae</taxon>
        <taxon>Paenibacillus</taxon>
    </lineage>
</organism>
<keyword evidence="5 7" id="KW-1133">Transmembrane helix</keyword>
<evidence type="ECO:0000256" key="3">
    <source>
        <dbReference type="ARBA" id="ARBA00022475"/>
    </source>
</evidence>
<comment type="similarity">
    <text evidence="7">Belongs to the binding-protein-dependent transport system permease family.</text>
</comment>
<dbReference type="Proteomes" id="UP000450917">
    <property type="component" value="Unassembled WGS sequence"/>
</dbReference>
<evidence type="ECO:0000256" key="7">
    <source>
        <dbReference type="RuleBase" id="RU363032"/>
    </source>
</evidence>
<comment type="subcellular location">
    <subcellularLocation>
        <location evidence="1 7">Cell membrane</location>
        <topology evidence="1 7">Multi-pass membrane protein</topology>
    </subcellularLocation>
</comment>
<feature type="domain" description="ABC transmembrane type-1" evidence="9">
    <location>
        <begin position="81"/>
        <end position="260"/>
    </location>
</feature>
<dbReference type="InterPro" id="IPR000515">
    <property type="entry name" value="MetI-like"/>
</dbReference>
<dbReference type="SUPFAM" id="SSF161098">
    <property type="entry name" value="MetI-like"/>
    <property type="match status" value="1"/>
</dbReference>
<evidence type="ECO:0000256" key="5">
    <source>
        <dbReference type="ARBA" id="ARBA00022989"/>
    </source>
</evidence>
<dbReference type="CDD" id="cd06261">
    <property type="entry name" value="TM_PBP2"/>
    <property type="match status" value="1"/>
</dbReference>
<comment type="caution">
    <text evidence="10">The sequence shown here is derived from an EMBL/GenBank/DDBJ whole genome shotgun (WGS) entry which is preliminary data.</text>
</comment>
<evidence type="ECO:0000256" key="4">
    <source>
        <dbReference type="ARBA" id="ARBA00022692"/>
    </source>
</evidence>
<dbReference type="GO" id="GO:0005886">
    <property type="term" value="C:plasma membrane"/>
    <property type="evidence" value="ECO:0007669"/>
    <property type="project" value="UniProtKB-SubCell"/>
</dbReference>
<feature type="transmembrane region" description="Helical" evidence="7">
    <location>
        <begin position="187"/>
        <end position="217"/>
    </location>
</feature>